<protein>
    <recommendedName>
        <fullName evidence="4">Acyl-CoA dehydrogenase/oxidase C-terminal domain-containing protein</fullName>
    </recommendedName>
</protein>
<keyword evidence="6" id="KW-1185">Reference proteome</keyword>
<dbReference type="Pfam" id="PF00441">
    <property type="entry name" value="Acyl-CoA_dh_1"/>
    <property type="match status" value="1"/>
</dbReference>
<evidence type="ECO:0000259" key="4">
    <source>
        <dbReference type="Pfam" id="PF00441"/>
    </source>
</evidence>
<accession>A0ABS6B4M5</accession>
<dbReference type="EMBL" id="JAHKNI010000008">
    <property type="protein sequence ID" value="MBU3064710.1"/>
    <property type="molecule type" value="Genomic_DNA"/>
</dbReference>
<organism evidence="5 6">
    <name type="scientific">Nocardia albiluteola</name>
    <dbReference type="NCBI Taxonomy" id="2842303"/>
    <lineage>
        <taxon>Bacteria</taxon>
        <taxon>Bacillati</taxon>
        <taxon>Actinomycetota</taxon>
        <taxon>Actinomycetes</taxon>
        <taxon>Mycobacteriales</taxon>
        <taxon>Nocardiaceae</taxon>
        <taxon>Nocardia</taxon>
    </lineage>
</organism>
<comment type="similarity">
    <text evidence="1">Belongs to the acyl-CoA dehydrogenase family.</text>
</comment>
<evidence type="ECO:0000313" key="5">
    <source>
        <dbReference type="EMBL" id="MBU3064710.1"/>
    </source>
</evidence>
<dbReference type="Gene3D" id="1.20.140.10">
    <property type="entry name" value="Butyryl-CoA Dehydrogenase, subunit A, domain 3"/>
    <property type="match status" value="1"/>
</dbReference>
<evidence type="ECO:0000256" key="3">
    <source>
        <dbReference type="ARBA" id="ARBA00022827"/>
    </source>
</evidence>
<keyword evidence="2" id="KW-0285">Flavoprotein</keyword>
<dbReference type="Proteomes" id="UP000733379">
    <property type="component" value="Unassembled WGS sequence"/>
</dbReference>
<evidence type="ECO:0000313" key="6">
    <source>
        <dbReference type="Proteomes" id="UP000733379"/>
    </source>
</evidence>
<feature type="domain" description="Acyl-CoA dehydrogenase/oxidase C-terminal" evidence="4">
    <location>
        <begin position="284"/>
        <end position="426"/>
    </location>
</feature>
<dbReference type="InterPro" id="IPR036250">
    <property type="entry name" value="AcylCo_DH-like_C"/>
</dbReference>
<keyword evidence="3" id="KW-0274">FAD</keyword>
<dbReference type="InterPro" id="IPR046373">
    <property type="entry name" value="Acyl-CoA_Oxase/DH_mid-dom_sf"/>
</dbReference>
<sequence>MTTTDLDFGTTAGTAGTAPDTTVTVEALREVIFGEHGELYRHVRDVLIGLADTPQYGLTFAQQAALSPPILRAAIAGLGRPAREIAADTHLRGALADWATVAAPRLIPILTGHFDLAIGAILTLGDGSPYQQHCLTELDTGAAVGVLALTELGGTNGADQQTTATWDPANGQFLLHTPRAEAAKFMPNVADPDVPKNVVVTARLIVDGQDEGVLPFLLQLRTIHGLAPGVEVVRLPEKANGPMDHAVIRFHQVRVPREALLGGDWARMHPDGRFECALPTRKRFHRAMGGLDNGRLDLATSAAATARAALAGLVNYSRQRQPGGGTRMSDRDAVQADLATGLASSYATSVLGRHLRTLRATNGSDPLQVILSMLAKPLLCDTAHDIVRTCIQRAGAQGALRANHLTDWMAVIEGLRVAEGENQIMQVTAGKARIDLTALRLPGTPDTLPWYIDMLADRERRIAHGNRTGYHDPAATALGPDSAAIELSTATGERLAATALFITAASTADPAAASLATSAAAAYALERIHARGAWYTAHPDMPRVTAELRRHRAGLIANLPIMVAAFDIPALPGPIFRRDYVRAWQQEIGWDDAELTTIPPADPIHQQSGSAFRRAMRSVFGPSSQ</sequence>
<dbReference type="RefSeq" id="WP_215920073.1">
    <property type="nucleotide sequence ID" value="NZ_JAHKNI010000008.1"/>
</dbReference>
<reference evidence="5 6" key="1">
    <citation type="submission" date="2021-06" db="EMBL/GenBank/DDBJ databases">
        <title>Actinomycetes sequencing.</title>
        <authorList>
            <person name="Shan Q."/>
        </authorList>
    </citation>
    <scope>NUCLEOTIDE SEQUENCE [LARGE SCALE GENOMIC DNA]</scope>
    <source>
        <strain evidence="5 6">NEAU-G5</strain>
    </source>
</reference>
<dbReference type="Gene3D" id="2.40.110.10">
    <property type="entry name" value="Butyryl-CoA Dehydrogenase, subunit A, domain 2"/>
    <property type="match status" value="1"/>
</dbReference>
<proteinExistence type="inferred from homology"/>
<dbReference type="InterPro" id="IPR009100">
    <property type="entry name" value="AcylCoA_DH/oxidase_NM_dom_sf"/>
</dbReference>
<evidence type="ECO:0000256" key="1">
    <source>
        <dbReference type="ARBA" id="ARBA00009347"/>
    </source>
</evidence>
<gene>
    <name evidence="5" type="ORF">KO481_24670</name>
</gene>
<name>A0ABS6B4M5_9NOCA</name>
<dbReference type="SUPFAM" id="SSF56645">
    <property type="entry name" value="Acyl-CoA dehydrogenase NM domain-like"/>
    <property type="match status" value="1"/>
</dbReference>
<dbReference type="PANTHER" id="PTHR10909:SF382">
    <property type="entry name" value="ACYL-COENZYME A OXIDASE"/>
    <property type="match status" value="1"/>
</dbReference>
<evidence type="ECO:0000256" key="2">
    <source>
        <dbReference type="ARBA" id="ARBA00022630"/>
    </source>
</evidence>
<comment type="caution">
    <text evidence="5">The sequence shown here is derived from an EMBL/GenBank/DDBJ whole genome shotgun (WGS) entry which is preliminary data.</text>
</comment>
<dbReference type="InterPro" id="IPR009075">
    <property type="entry name" value="AcylCo_DH/oxidase_C"/>
</dbReference>
<dbReference type="SUPFAM" id="SSF47203">
    <property type="entry name" value="Acyl-CoA dehydrogenase C-terminal domain-like"/>
    <property type="match status" value="1"/>
</dbReference>
<dbReference type="PANTHER" id="PTHR10909">
    <property type="entry name" value="ELECTRON TRANSPORT OXIDOREDUCTASE"/>
    <property type="match status" value="1"/>
</dbReference>
<dbReference type="InterPro" id="IPR012258">
    <property type="entry name" value="Acyl-CoA_oxidase"/>
</dbReference>